<protein>
    <submittedName>
        <fullName evidence="3">Helix-turn-helix domain-containing protein</fullName>
    </submittedName>
</protein>
<dbReference type="InterPro" id="IPR042070">
    <property type="entry name" value="PucR_C-HTH_sf"/>
</dbReference>
<dbReference type="AlphaFoldDB" id="A0A7G7MN89"/>
<dbReference type="InterPro" id="IPR051448">
    <property type="entry name" value="CdaR-like_regulators"/>
</dbReference>
<dbReference type="InterPro" id="IPR025736">
    <property type="entry name" value="PucR_C-HTH_dom"/>
</dbReference>
<feature type="region of interest" description="Disordered" evidence="1">
    <location>
        <begin position="219"/>
        <end position="245"/>
    </location>
</feature>
<organism evidence="3 4">
    <name type="scientific">Pseudonocardia petroleophila</name>
    <dbReference type="NCBI Taxonomy" id="37331"/>
    <lineage>
        <taxon>Bacteria</taxon>
        <taxon>Bacillati</taxon>
        <taxon>Actinomycetota</taxon>
        <taxon>Actinomycetes</taxon>
        <taxon>Pseudonocardiales</taxon>
        <taxon>Pseudonocardiaceae</taxon>
        <taxon>Pseudonocardia</taxon>
    </lineage>
</organism>
<evidence type="ECO:0000259" key="2">
    <source>
        <dbReference type="Pfam" id="PF13556"/>
    </source>
</evidence>
<dbReference type="PANTHER" id="PTHR33744:SF1">
    <property type="entry name" value="DNA-BINDING TRANSCRIPTIONAL ACTIVATOR ADER"/>
    <property type="match status" value="1"/>
</dbReference>
<sequence length="245" mass="26945">MTRHRIIAVAFDDPGQRAAIAQWIGGVLGTGDRDIVVGPSGIRLYVRLRSTDPLRPPDHEIGSVLRQHRTSGPSSIAAAAVDSELCTRAAEPHRTALLDVMLDWLLVRAHRRIVGVTEIQSEFVLDRLRDAVSRRPDLLGGHVAWFARSDADGRTDYIRTLMAYFDHGGDVGAAAESLFMHPNTVRYRLRRMQDLTGLRLDDPVDRFVAELQLRVLRPSPGRGALRTGTPSAGPGGDGTSEEFRA</sequence>
<dbReference type="Pfam" id="PF13556">
    <property type="entry name" value="HTH_30"/>
    <property type="match status" value="1"/>
</dbReference>
<dbReference type="KEGG" id="ppel:H6H00_10325"/>
<name>A0A7G7MN89_9PSEU</name>
<proteinExistence type="predicted"/>
<gene>
    <name evidence="3" type="ORF">H6H00_10325</name>
</gene>
<dbReference type="PANTHER" id="PTHR33744">
    <property type="entry name" value="CARBOHYDRATE DIACID REGULATOR"/>
    <property type="match status" value="1"/>
</dbReference>
<evidence type="ECO:0000313" key="3">
    <source>
        <dbReference type="EMBL" id="QNG54250.1"/>
    </source>
</evidence>
<dbReference type="Gene3D" id="1.10.10.2840">
    <property type="entry name" value="PucR C-terminal helix-turn-helix domain"/>
    <property type="match status" value="1"/>
</dbReference>
<evidence type="ECO:0000256" key="1">
    <source>
        <dbReference type="SAM" id="MobiDB-lite"/>
    </source>
</evidence>
<reference evidence="3 4" key="1">
    <citation type="submission" date="2020-08" db="EMBL/GenBank/DDBJ databases">
        <authorList>
            <person name="Mo P."/>
        </authorList>
    </citation>
    <scope>NUCLEOTIDE SEQUENCE [LARGE SCALE GENOMIC DNA]</scope>
    <source>
        <strain evidence="3 4">CGMCC 4.1532</strain>
    </source>
</reference>
<accession>A0A7G7MN89</accession>
<evidence type="ECO:0000313" key="4">
    <source>
        <dbReference type="Proteomes" id="UP000515728"/>
    </source>
</evidence>
<keyword evidence="4" id="KW-1185">Reference proteome</keyword>
<dbReference type="EMBL" id="CP060131">
    <property type="protein sequence ID" value="QNG54250.1"/>
    <property type="molecule type" value="Genomic_DNA"/>
</dbReference>
<feature type="domain" description="PucR C-terminal helix-turn-helix" evidence="2">
    <location>
        <begin position="158"/>
        <end position="215"/>
    </location>
</feature>
<dbReference type="Proteomes" id="UP000515728">
    <property type="component" value="Chromosome"/>
</dbReference>